<gene>
    <name evidence="1" type="ORF">M404DRAFT_1004528</name>
</gene>
<evidence type="ECO:0000313" key="1">
    <source>
        <dbReference type="EMBL" id="KIN99587.1"/>
    </source>
</evidence>
<proteinExistence type="predicted"/>
<organism evidence="1 2">
    <name type="scientific">Pisolithus tinctorius Marx 270</name>
    <dbReference type="NCBI Taxonomy" id="870435"/>
    <lineage>
        <taxon>Eukaryota</taxon>
        <taxon>Fungi</taxon>
        <taxon>Dikarya</taxon>
        <taxon>Basidiomycota</taxon>
        <taxon>Agaricomycotina</taxon>
        <taxon>Agaricomycetes</taxon>
        <taxon>Agaricomycetidae</taxon>
        <taxon>Boletales</taxon>
        <taxon>Sclerodermatineae</taxon>
        <taxon>Pisolithaceae</taxon>
        <taxon>Pisolithus</taxon>
    </lineage>
</organism>
<evidence type="ECO:0000313" key="2">
    <source>
        <dbReference type="Proteomes" id="UP000054217"/>
    </source>
</evidence>
<keyword evidence="2" id="KW-1185">Reference proteome</keyword>
<dbReference type="Proteomes" id="UP000054217">
    <property type="component" value="Unassembled WGS sequence"/>
</dbReference>
<dbReference type="EMBL" id="KN832003">
    <property type="protein sequence ID" value="KIN99587.1"/>
    <property type="molecule type" value="Genomic_DNA"/>
</dbReference>
<reference evidence="1 2" key="1">
    <citation type="submission" date="2014-04" db="EMBL/GenBank/DDBJ databases">
        <authorList>
            <consortium name="DOE Joint Genome Institute"/>
            <person name="Kuo A."/>
            <person name="Kohler A."/>
            <person name="Costa M.D."/>
            <person name="Nagy L.G."/>
            <person name="Floudas D."/>
            <person name="Copeland A."/>
            <person name="Barry K.W."/>
            <person name="Cichocki N."/>
            <person name="Veneault-Fourrey C."/>
            <person name="LaButti K."/>
            <person name="Lindquist E.A."/>
            <person name="Lipzen A."/>
            <person name="Lundell T."/>
            <person name="Morin E."/>
            <person name="Murat C."/>
            <person name="Sun H."/>
            <person name="Tunlid A."/>
            <person name="Henrissat B."/>
            <person name="Grigoriev I.V."/>
            <person name="Hibbett D.S."/>
            <person name="Martin F."/>
            <person name="Nordberg H.P."/>
            <person name="Cantor M.N."/>
            <person name="Hua S.X."/>
        </authorList>
    </citation>
    <scope>NUCLEOTIDE SEQUENCE [LARGE SCALE GENOMIC DNA]</scope>
    <source>
        <strain evidence="1 2">Marx 270</strain>
    </source>
</reference>
<reference evidence="2" key="2">
    <citation type="submission" date="2015-01" db="EMBL/GenBank/DDBJ databases">
        <title>Evolutionary Origins and Diversification of the Mycorrhizal Mutualists.</title>
        <authorList>
            <consortium name="DOE Joint Genome Institute"/>
            <consortium name="Mycorrhizal Genomics Consortium"/>
            <person name="Kohler A."/>
            <person name="Kuo A."/>
            <person name="Nagy L.G."/>
            <person name="Floudas D."/>
            <person name="Copeland A."/>
            <person name="Barry K.W."/>
            <person name="Cichocki N."/>
            <person name="Veneault-Fourrey C."/>
            <person name="LaButti K."/>
            <person name="Lindquist E.A."/>
            <person name="Lipzen A."/>
            <person name="Lundell T."/>
            <person name="Morin E."/>
            <person name="Murat C."/>
            <person name="Riley R."/>
            <person name="Ohm R."/>
            <person name="Sun H."/>
            <person name="Tunlid A."/>
            <person name="Henrissat B."/>
            <person name="Grigoriev I.V."/>
            <person name="Hibbett D.S."/>
            <person name="Martin F."/>
        </authorList>
    </citation>
    <scope>NUCLEOTIDE SEQUENCE [LARGE SCALE GENOMIC DNA]</scope>
    <source>
        <strain evidence="2">Marx 270</strain>
    </source>
</reference>
<name>A0A0C3IRN4_PISTI</name>
<protein>
    <submittedName>
        <fullName evidence="1">Uncharacterized protein</fullName>
    </submittedName>
</protein>
<dbReference type="InParanoid" id="A0A0C3IRN4"/>
<sequence length="63" mass="7155">MRNYGMVFRRYACDNTRTSERPHRAGMFTGVSLQAHDQQQYPAILVLILCYSGQAEDASGRCI</sequence>
<accession>A0A0C3IRN4</accession>
<dbReference type="HOGENOM" id="CLU_2886783_0_0_1"/>
<dbReference type="AlphaFoldDB" id="A0A0C3IRN4"/>